<dbReference type="Proteomes" id="UP000179184">
    <property type="component" value="Unassembled WGS sequence"/>
</dbReference>
<dbReference type="Pfam" id="PF13439">
    <property type="entry name" value="Glyco_transf_4"/>
    <property type="match status" value="1"/>
</dbReference>
<reference evidence="4 5" key="1">
    <citation type="journal article" date="2016" name="Nat. Commun.">
        <title>Thousands of microbial genomes shed light on interconnected biogeochemical processes in an aquifer system.</title>
        <authorList>
            <person name="Anantharaman K."/>
            <person name="Brown C.T."/>
            <person name="Hug L.A."/>
            <person name="Sharon I."/>
            <person name="Castelle C.J."/>
            <person name="Probst A.J."/>
            <person name="Thomas B.C."/>
            <person name="Singh A."/>
            <person name="Wilkins M.J."/>
            <person name="Karaoz U."/>
            <person name="Brodie E.L."/>
            <person name="Williams K.H."/>
            <person name="Hubbard S.S."/>
            <person name="Banfield J.F."/>
        </authorList>
    </citation>
    <scope>NUCLEOTIDE SEQUENCE [LARGE SCALE GENOMIC DNA]</scope>
</reference>
<sequence length="409" mass="45425">MKVLMFGWEFPPHNSGGLGVACHGLTKALSNQGAEIVFVLPKKIKIEKTFFKIKFANSKPLKIISIDSSLTPYLSSHQYSRNEEKAGALYGRNLFEEVNRYARLAKRVAASEPHDVIHAHDWLTFPAGMEAKKNSKKPLVAHVHATEFDRTGGLNVNQKVYDIERAGLGAADKIIAVSNYTKDKIVSHYGIDPNKIEVVHNAVDPDDWQSGGKDEHPSRTQRGAEIAELKKKNKIVLFIGRLTLQKGPDYFLSAARKVVDYYPDVLFVFAGSGDMERKLIEGAAWLGLADKVKFVGFLRDAELEKLYRAADLFVMPSVSEPFGIAPLEALTCGTPVLISKQSGVAETLKHCLKVDFWDIDEMANKILSVLKYGPLREHLKEQGGREVGKFSWQEAAARCLGIYKGLTTV</sequence>
<dbReference type="InterPro" id="IPR001296">
    <property type="entry name" value="Glyco_trans_1"/>
</dbReference>
<dbReference type="PANTHER" id="PTHR46401">
    <property type="entry name" value="GLYCOSYLTRANSFERASE WBBK-RELATED"/>
    <property type="match status" value="1"/>
</dbReference>
<evidence type="ECO:0000259" key="2">
    <source>
        <dbReference type="Pfam" id="PF00534"/>
    </source>
</evidence>
<comment type="caution">
    <text evidence="4">The sequence shown here is derived from an EMBL/GenBank/DDBJ whole genome shotgun (WGS) entry which is preliminary data.</text>
</comment>
<dbReference type="Gene3D" id="3.40.50.2000">
    <property type="entry name" value="Glycogen Phosphorylase B"/>
    <property type="match status" value="2"/>
</dbReference>
<accession>A0A1F5BJ54</accession>
<name>A0A1F5BJ54_9BACT</name>
<dbReference type="Pfam" id="PF00534">
    <property type="entry name" value="Glycos_transf_1"/>
    <property type="match status" value="1"/>
</dbReference>
<dbReference type="PROSITE" id="PS51257">
    <property type="entry name" value="PROKAR_LIPOPROTEIN"/>
    <property type="match status" value="1"/>
</dbReference>
<feature type="domain" description="Glycosyl transferase family 1" evidence="2">
    <location>
        <begin position="228"/>
        <end position="383"/>
    </location>
</feature>
<dbReference type="SUPFAM" id="SSF53756">
    <property type="entry name" value="UDP-Glycosyltransferase/glycogen phosphorylase"/>
    <property type="match status" value="1"/>
</dbReference>
<evidence type="ECO:0000313" key="4">
    <source>
        <dbReference type="EMBL" id="OGD30644.1"/>
    </source>
</evidence>
<dbReference type="EMBL" id="MEYN01000019">
    <property type="protein sequence ID" value="OGD30644.1"/>
    <property type="molecule type" value="Genomic_DNA"/>
</dbReference>
<dbReference type="PANTHER" id="PTHR46401:SF2">
    <property type="entry name" value="GLYCOSYLTRANSFERASE WBBK-RELATED"/>
    <property type="match status" value="1"/>
</dbReference>
<protein>
    <recommendedName>
        <fullName evidence="6">4-alpha-glucanotransferase</fullName>
    </recommendedName>
</protein>
<keyword evidence="1" id="KW-0808">Transferase</keyword>
<dbReference type="GO" id="GO:0016757">
    <property type="term" value="F:glycosyltransferase activity"/>
    <property type="evidence" value="ECO:0007669"/>
    <property type="project" value="InterPro"/>
</dbReference>
<dbReference type="InterPro" id="IPR028098">
    <property type="entry name" value="Glyco_trans_4-like_N"/>
</dbReference>
<dbReference type="GO" id="GO:0009103">
    <property type="term" value="P:lipopolysaccharide biosynthetic process"/>
    <property type="evidence" value="ECO:0007669"/>
    <property type="project" value="TreeGrafter"/>
</dbReference>
<organism evidence="4 5">
    <name type="scientific">Candidatus Azambacteria bacterium RIFCSPHIGHO2_02_46_12</name>
    <dbReference type="NCBI Taxonomy" id="1797295"/>
    <lineage>
        <taxon>Bacteria</taxon>
        <taxon>Candidatus Azamiibacteriota</taxon>
    </lineage>
</organism>
<dbReference type="AlphaFoldDB" id="A0A1F5BJ54"/>
<evidence type="ECO:0000259" key="3">
    <source>
        <dbReference type="Pfam" id="PF13439"/>
    </source>
</evidence>
<proteinExistence type="predicted"/>
<evidence type="ECO:0000313" key="5">
    <source>
        <dbReference type="Proteomes" id="UP000179184"/>
    </source>
</evidence>
<evidence type="ECO:0000256" key="1">
    <source>
        <dbReference type="ARBA" id="ARBA00022679"/>
    </source>
</evidence>
<evidence type="ECO:0008006" key="6">
    <source>
        <dbReference type="Google" id="ProtNLM"/>
    </source>
</evidence>
<gene>
    <name evidence="4" type="ORF">A2W60_03520</name>
</gene>
<feature type="domain" description="Glycosyltransferase subfamily 4-like N-terminal" evidence="3">
    <location>
        <begin position="16"/>
        <end position="206"/>
    </location>
</feature>
<dbReference type="CDD" id="cd03801">
    <property type="entry name" value="GT4_PimA-like"/>
    <property type="match status" value="1"/>
</dbReference>